<dbReference type="EC" id="4.99.1.12" evidence="3"/>
<gene>
    <name evidence="3" type="primary">larC</name>
    <name evidence="3" type="ORF">ACFFRE_13735</name>
</gene>
<name>A0ABV6CA86_9ACTN</name>
<feature type="region of interest" description="Disordered" evidence="2">
    <location>
        <begin position="88"/>
        <end position="108"/>
    </location>
</feature>
<dbReference type="EMBL" id="JBHLYQ010000323">
    <property type="protein sequence ID" value="MFC0083189.1"/>
    <property type="molecule type" value="Genomic_DNA"/>
</dbReference>
<evidence type="ECO:0000313" key="4">
    <source>
        <dbReference type="Proteomes" id="UP001589788"/>
    </source>
</evidence>
<feature type="non-terminal residue" evidence="3">
    <location>
        <position position="1"/>
    </location>
</feature>
<dbReference type="Gene3D" id="3.30.70.1380">
    <property type="entry name" value="Transcriptional regulatory protein pf0864 domain like"/>
    <property type="match status" value="1"/>
</dbReference>
<dbReference type="GO" id="GO:0016829">
    <property type="term" value="F:lyase activity"/>
    <property type="evidence" value="ECO:0007669"/>
    <property type="project" value="UniProtKB-KW"/>
</dbReference>
<accession>A0ABV6CA86</accession>
<dbReference type="PANTHER" id="PTHR36566">
    <property type="entry name" value="NICKEL INSERTION PROTEIN-RELATED"/>
    <property type="match status" value="1"/>
</dbReference>
<proteinExistence type="predicted"/>
<evidence type="ECO:0000256" key="1">
    <source>
        <dbReference type="ARBA" id="ARBA00022596"/>
    </source>
</evidence>
<evidence type="ECO:0000256" key="2">
    <source>
        <dbReference type="SAM" id="MobiDB-lite"/>
    </source>
</evidence>
<dbReference type="Proteomes" id="UP001589788">
    <property type="component" value="Unassembled WGS sequence"/>
</dbReference>
<protein>
    <submittedName>
        <fullName evidence="3">Nickel insertion protein</fullName>
        <ecNumber evidence="3">4.99.1.12</ecNumber>
    </submittedName>
</protein>
<dbReference type="InterPro" id="IPR002822">
    <property type="entry name" value="Ni_insertion"/>
</dbReference>
<keyword evidence="3" id="KW-0456">Lyase</keyword>
<comment type="caution">
    <text evidence="3">The sequence shown here is derived from an EMBL/GenBank/DDBJ whole genome shotgun (WGS) entry which is preliminary data.</text>
</comment>
<feature type="non-terminal residue" evidence="3">
    <location>
        <position position="194"/>
    </location>
</feature>
<dbReference type="Pfam" id="PF01969">
    <property type="entry name" value="Ni_insertion"/>
    <property type="match status" value="1"/>
</dbReference>
<reference evidence="3 4" key="1">
    <citation type="submission" date="2024-09" db="EMBL/GenBank/DDBJ databases">
        <authorList>
            <person name="Sun Q."/>
            <person name="Mori K."/>
        </authorList>
    </citation>
    <scope>NUCLEOTIDE SEQUENCE [LARGE SCALE GENOMIC DNA]</scope>
    <source>
        <strain evidence="3 4">JCM 15389</strain>
    </source>
</reference>
<keyword evidence="1" id="KW-0533">Nickel</keyword>
<sequence>SPVALGIGLLQSRHGPLPNPAPATLALLAGRPVTGRETPRELTTPTGAAMIAAWVAEHGPAPPMRLLAAGYGAGRAEEPAPNCLQVLLGEPLTSPTPPADSDQPSGLGARAGANVEQLWLLETTLDDVTGEVLGWLLEELRAAGALDCWAVPMVGKAGRPGQVLTCLCRGADLGALRARLLAETGSLGARSWPV</sequence>
<organism evidence="3 4">
    <name type="scientific">Aciditerrimonas ferrireducens</name>
    <dbReference type="NCBI Taxonomy" id="667306"/>
    <lineage>
        <taxon>Bacteria</taxon>
        <taxon>Bacillati</taxon>
        <taxon>Actinomycetota</taxon>
        <taxon>Acidimicrobiia</taxon>
        <taxon>Acidimicrobiales</taxon>
        <taxon>Acidimicrobiaceae</taxon>
        <taxon>Aciditerrimonas</taxon>
    </lineage>
</organism>
<dbReference type="RefSeq" id="WP_377790936.1">
    <property type="nucleotide sequence ID" value="NZ_JBHLYQ010000323.1"/>
</dbReference>
<evidence type="ECO:0000313" key="3">
    <source>
        <dbReference type="EMBL" id="MFC0083189.1"/>
    </source>
</evidence>
<dbReference type="PANTHER" id="PTHR36566:SF1">
    <property type="entry name" value="PYRIDINIUM-3,5-BISTHIOCARBOXYLIC ACID MONONUCLEOTIDE NICKEL INSERTION PROTEIN"/>
    <property type="match status" value="1"/>
</dbReference>
<keyword evidence="4" id="KW-1185">Reference proteome</keyword>